<evidence type="ECO:0000313" key="2">
    <source>
        <dbReference type="EMBL" id="GIQ85082.1"/>
    </source>
</evidence>
<organism evidence="2 3">
    <name type="scientific">Kipferlia bialata</name>
    <dbReference type="NCBI Taxonomy" id="797122"/>
    <lineage>
        <taxon>Eukaryota</taxon>
        <taxon>Metamonada</taxon>
        <taxon>Carpediemonas-like organisms</taxon>
        <taxon>Kipferlia</taxon>
    </lineage>
</organism>
<protein>
    <submittedName>
        <fullName evidence="2">Uncharacterized protein</fullName>
    </submittedName>
</protein>
<feature type="non-terminal residue" evidence="2">
    <location>
        <position position="1"/>
    </location>
</feature>
<reference evidence="2 3" key="1">
    <citation type="journal article" date="2018" name="PLoS ONE">
        <title>The draft genome of Kipferlia bialata reveals reductive genome evolution in fornicate parasites.</title>
        <authorList>
            <person name="Tanifuji G."/>
            <person name="Takabayashi S."/>
            <person name="Kume K."/>
            <person name="Takagi M."/>
            <person name="Nakayama T."/>
            <person name="Kamikawa R."/>
            <person name="Inagaki Y."/>
            <person name="Hashimoto T."/>
        </authorList>
    </citation>
    <scope>NUCLEOTIDE SEQUENCE [LARGE SCALE GENOMIC DNA]</scope>
    <source>
        <strain evidence="2">NY0173</strain>
    </source>
</reference>
<accession>A0A9K3CY11</accession>
<dbReference type="Proteomes" id="UP000265618">
    <property type="component" value="Unassembled WGS sequence"/>
</dbReference>
<feature type="region of interest" description="Disordered" evidence="1">
    <location>
        <begin position="27"/>
        <end position="52"/>
    </location>
</feature>
<evidence type="ECO:0000313" key="3">
    <source>
        <dbReference type="Proteomes" id="UP000265618"/>
    </source>
</evidence>
<dbReference type="EMBL" id="BDIP01001758">
    <property type="protein sequence ID" value="GIQ85082.1"/>
    <property type="molecule type" value="Genomic_DNA"/>
</dbReference>
<comment type="caution">
    <text evidence="2">The sequence shown here is derived from an EMBL/GenBank/DDBJ whole genome shotgun (WGS) entry which is preliminary data.</text>
</comment>
<dbReference type="AlphaFoldDB" id="A0A9K3CY11"/>
<sequence>LSEQRKCPLCLERWCVKETGMSVRTLHFKDTPAQGPSDVAMSSQDGEGDRNR</sequence>
<proteinExistence type="predicted"/>
<gene>
    <name evidence="2" type="ORF">KIPB_006698</name>
</gene>
<name>A0A9K3CY11_9EUKA</name>
<evidence type="ECO:0000256" key="1">
    <source>
        <dbReference type="SAM" id="MobiDB-lite"/>
    </source>
</evidence>
<keyword evidence="3" id="KW-1185">Reference proteome</keyword>